<feature type="transmembrane region" description="Helical" evidence="8">
    <location>
        <begin position="54"/>
        <end position="76"/>
    </location>
</feature>
<feature type="transmembrane region" description="Helical" evidence="8">
    <location>
        <begin position="198"/>
        <end position="219"/>
    </location>
</feature>
<organism evidence="10 11">
    <name type="scientific">Oikopleura dioica</name>
    <name type="common">Tunicate</name>
    <dbReference type="NCBI Taxonomy" id="34765"/>
    <lineage>
        <taxon>Eukaryota</taxon>
        <taxon>Metazoa</taxon>
        <taxon>Chordata</taxon>
        <taxon>Tunicata</taxon>
        <taxon>Appendicularia</taxon>
        <taxon>Copelata</taxon>
        <taxon>Oikopleuridae</taxon>
        <taxon>Oikopleura</taxon>
    </lineage>
</organism>
<keyword evidence="6 8" id="KW-0472">Membrane</keyword>
<gene>
    <name evidence="10" type="ORF">OKIOD_LOCUS10849</name>
</gene>
<keyword evidence="4 8" id="KW-0812">Transmembrane</keyword>
<evidence type="ECO:0000259" key="9">
    <source>
        <dbReference type="Pfam" id="PF00909"/>
    </source>
</evidence>
<dbReference type="Gene3D" id="1.10.3430.10">
    <property type="entry name" value="Ammonium transporter AmtB like domains"/>
    <property type="match status" value="1"/>
</dbReference>
<dbReference type="Proteomes" id="UP001158576">
    <property type="component" value="Chromosome 1"/>
</dbReference>
<reference evidence="10 11" key="1">
    <citation type="submission" date="2021-04" db="EMBL/GenBank/DDBJ databases">
        <authorList>
            <person name="Bliznina A."/>
        </authorList>
    </citation>
    <scope>NUCLEOTIDE SEQUENCE [LARGE SCALE GENOMIC DNA]</scope>
</reference>
<feature type="transmembrane region" description="Helical" evidence="8">
    <location>
        <begin position="20"/>
        <end position="42"/>
    </location>
</feature>
<evidence type="ECO:0000256" key="8">
    <source>
        <dbReference type="RuleBase" id="RU362002"/>
    </source>
</evidence>
<protein>
    <recommendedName>
        <fullName evidence="8">Ammonium transporter</fullName>
    </recommendedName>
</protein>
<evidence type="ECO:0000256" key="1">
    <source>
        <dbReference type="ARBA" id="ARBA00004141"/>
    </source>
</evidence>
<dbReference type="InterPro" id="IPR001905">
    <property type="entry name" value="Ammonium_transpt"/>
</dbReference>
<feature type="transmembrane region" description="Helical" evidence="8">
    <location>
        <begin position="334"/>
        <end position="353"/>
    </location>
</feature>
<sequence length="506" mass="54604">MSSLADLEARIENDEQNLNQFFLLLMGAIVMLMQSGFAFLEAGSVRAKNVVNILVKNVLDCFIGALIYWAFGYAFAYGDVSADHPSAGANRFIGFKYFFSIDIDDGTGFFATWFFQFVFAATAATIVSGAVAERCQFGAYMIYSTFITGFIYPVVTHWTWSGTGWLQNQLIESMHRHTYDADGKLVYDVDNPVGFVDFAGSAIVHCTGGIAAFMGAWVIGPRIGRFDKEDSTMPGHSTPFAALGAFILFLGFLAFNGGSELAIVGGDHAVVVAAAFVNTIIGGAAGAIFAVTINYVVAWIKGEPRYWSLLVTINGGLAGMVAMCAGCNVLHQGAAFGLGAMGGITLMWFSWAMKKLKIDDPLDAFAVHFGGGIVGILATPVFMNGGVVHWKNCADQKDAYSAAFPAVTNPDAEGYFSCDHFEYKVFAWNLAGFLAITLWAGGLSFLTFYSLKLLGILRVPKEDEIKGLDVGKHGEPAYPIEAYLDGQIPNVPKFAEDMALAQRRAD</sequence>
<keyword evidence="3 8" id="KW-0813">Transport</keyword>
<accession>A0ABN7SWW8</accession>
<dbReference type="InterPro" id="IPR024041">
    <property type="entry name" value="NH4_transpt_AmtB-like_dom"/>
</dbReference>
<dbReference type="PANTHER" id="PTHR11730">
    <property type="entry name" value="AMMONIUM TRANSPORTER"/>
    <property type="match status" value="1"/>
</dbReference>
<feature type="transmembrane region" description="Helical" evidence="8">
    <location>
        <begin position="113"/>
        <end position="132"/>
    </location>
</feature>
<keyword evidence="11" id="KW-1185">Reference proteome</keyword>
<comment type="subcellular location">
    <subcellularLocation>
        <location evidence="8">Cell membrane</location>
        <topology evidence="8">Multi-pass membrane protein</topology>
    </subcellularLocation>
    <subcellularLocation>
        <location evidence="1">Membrane</location>
        <topology evidence="1">Multi-pass membrane protein</topology>
    </subcellularLocation>
</comment>
<feature type="transmembrane region" description="Helical" evidence="8">
    <location>
        <begin position="270"/>
        <end position="297"/>
    </location>
</feature>
<evidence type="ECO:0000256" key="5">
    <source>
        <dbReference type="ARBA" id="ARBA00022989"/>
    </source>
</evidence>
<dbReference type="SUPFAM" id="SSF111352">
    <property type="entry name" value="Ammonium transporter"/>
    <property type="match status" value="1"/>
</dbReference>
<dbReference type="PANTHER" id="PTHR11730:SF6">
    <property type="entry name" value="AMMONIUM TRANSPORTER"/>
    <property type="match status" value="1"/>
</dbReference>
<dbReference type="EMBL" id="OU015566">
    <property type="protein sequence ID" value="CAG5105385.1"/>
    <property type="molecule type" value="Genomic_DNA"/>
</dbReference>
<dbReference type="InterPro" id="IPR018047">
    <property type="entry name" value="Ammonium_transpt_CS"/>
</dbReference>
<evidence type="ECO:0000256" key="4">
    <source>
        <dbReference type="ARBA" id="ARBA00022692"/>
    </source>
</evidence>
<dbReference type="InterPro" id="IPR029020">
    <property type="entry name" value="Ammonium/urea_transptr"/>
</dbReference>
<evidence type="ECO:0000256" key="6">
    <source>
        <dbReference type="ARBA" id="ARBA00023136"/>
    </source>
</evidence>
<evidence type="ECO:0000313" key="11">
    <source>
        <dbReference type="Proteomes" id="UP001158576"/>
    </source>
</evidence>
<evidence type="ECO:0000256" key="2">
    <source>
        <dbReference type="ARBA" id="ARBA00005887"/>
    </source>
</evidence>
<feature type="transmembrane region" description="Helical" evidence="8">
    <location>
        <begin position="240"/>
        <end position="258"/>
    </location>
</feature>
<evidence type="ECO:0000256" key="3">
    <source>
        <dbReference type="ARBA" id="ARBA00022448"/>
    </source>
</evidence>
<feature type="transmembrane region" description="Helical" evidence="8">
    <location>
        <begin position="426"/>
        <end position="451"/>
    </location>
</feature>
<comment type="similarity">
    <text evidence="2 8">Belongs to the ammonia transporter channel (TC 1.A.11.2) family.</text>
</comment>
<dbReference type="Pfam" id="PF00909">
    <property type="entry name" value="Ammonium_transp"/>
    <property type="match status" value="1"/>
</dbReference>
<proteinExistence type="inferred from homology"/>
<keyword evidence="7 8" id="KW-0924">Ammonia transport</keyword>
<evidence type="ECO:0000313" key="10">
    <source>
        <dbReference type="EMBL" id="CAG5105385.1"/>
    </source>
</evidence>
<feature type="domain" description="Ammonium transporter AmtB-like" evidence="9">
    <location>
        <begin position="22"/>
        <end position="478"/>
    </location>
</feature>
<name>A0ABN7SWW8_OIKDI</name>
<keyword evidence="5 8" id="KW-1133">Transmembrane helix</keyword>
<feature type="transmembrane region" description="Helical" evidence="8">
    <location>
        <begin position="365"/>
        <end position="383"/>
    </location>
</feature>
<dbReference type="NCBIfam" id="TIGR00836">
    <property type="entry name" value="amt"/>
    <property type="match status" value="1"/>
</dbReference>
<dbReference type="PROSITE" id="PS01219">
    <property type="entry name" value="AMMONIUM_TRANSP"/>
    <property type="match status" value="1"/>
</dbReference>
<evidence type="ECO:0000256" key="7">
    <source>
        <dbReference type="ARBA" id="ARBA00023177"/>
    </source>
</evidence>
<feature type="transmembrane region" description="Helical" evidence="8">
    <location>
        <begin position="139"/>
        <end position="160"/>
    </location>
</feature>